<evidence type="ECO:0000313" key="1">
    <source>
        <dbReference type="EMBL" id="BAQ23037.1"/>
    </source>
</evidence>
<organism evidence="1 2">
    <name type="scientific">Edwardsiella phage PEi26</name>
    <dbReference type="NCBI Taxonomy" id="1608311"/>
    <lineage>
        <taxon>Viruses</taxon>
        <taxon>Duplodnaviria</taxon>
        <taxon>Heunggongvirae</taxon>
        <taxon>Uroviricota</taxon>
        <taxon>Caudoviricetes</taxon>
        <taxon>Pantevenvirales</taxon>
        <taxon>Straboviridae</taxon>
        <taxon>Tevenvirinae</taxon>
        <taxon>Kanagawavirus</taxon>
        <taxon>Kanagawavirus pei20</taxon>
    </lineage>
</organism>
<evidence type="ECO:0000313" key="2">
    <source>
        <dbReference type="Proteomes" id="UP000225144"/>
    </source>
</evidence>
<protein>
    <submittedName>
        <fullName evidence="1">Uncharacterized protein</fullName>
    </submittedName>
</protein>
<proteinExistence type="predicted"/>
<name>A0A0B6VLH1_9CAUD</name>
<sequence>MNPFEYKDRFSSPEMKALFKELNELTSRICLQHAEEAGEEYSHEALSCSLQGTVEFTSIWFKTAAFHKLSTQPETSLPMSERIAIAAHEAYKQVIKRD</sequence>
<dbReference type="EMBL" id="AP014715">
    <property type="protein sequence ID" value="BAQ23037.1"/>
    <property type="molecule type" value="Genomic_DNA"/>
</dbReference>
<dbReference type="Proteomes" id="UP000225144">
    <property type="component" value="Genome"/>
</dbReference>
<reference evidence="1 2" key="1">
    <citation type="submission" date="2015-02" db="EMBL/GenBank/DDBJ databases">
        <title>Complete genome sequences of Edwardsiella bacteriophages, PEi20 and PEi26.</title>
        <authorList>
            <person name="Yasuike M."/>
            <person name="Nishiki I."/>
            <person name="Iwasaki Y."/>
            <person name="Nakamura Y."/>
            <person name="Fujiwara A."/>
            <person name="Hassan E.S."/>
            <person name="Mahmoud M.M."/>
            <person name="Kawato Y."/>
            <person name="Nagai S."/>
            <person name="Kobayashi T."/>
            <person name="Ototake M."/>
            <person name="Nakai T."/>
        </authorList>
    </citation>
    <scope>NUCLEOTIDE SEQUENCE [LARGE SCALE GENOMIC DNA]</scope>
</reference>
<accession>A0A0B6VLH1</accession>